<dbReference type="InterPro" id="IPR036412">
    <property type="entry name" value="HAD-like_sf"/>
</dbReference>
<accession>A0ABS5CFW1</accession>
<dbReference type="PANTHER" id="PTHR43434:SF1">
    <property type="entry name" value="PHOSPHOGLYCOLATE PHOSPHATASE"/>
    <property type="match status" value="1"/>
</dbReference>
<organism evidence="1 2">
    <name type="scientific">Paenibacillus lignilyticus</name>
    <dbReference type="NCBI Taxonomy" id="1172615"/>
    <lineage>
        <taxon>Bacteria</taxon>
        <taxon>Bacillati</taxon>
        <taxon>Bacillota</taxon>
        <taxon>Bacilli</taxon>
        <taxon>Bacillales</taxon>
        <taxon>Paenibacillaceae</taxon>
        <taxon>Paenibacillus</taxon>
    </lineage>
</organism>
<dbReference type="SFLD" id="SFLDS00003">
    <property type="entry name" value="Haloacid_Dehalogenase"/>
    <property type="match status" value="1"/>
</dbReference>
<reference evidence="1 2" key="1">
    <citation type="submission" date="2021-04" db="EMBL/GenBank/DDBJ databases">
        <title>Paenibacillus sp. DLE-14 whole genome sequence.</title>
        <authorList>
            <person name="Ham Y.J."/>
        </authorList>
    </citation>
    <scope>NUCLEOTIDE SEQUENCE [LARGE SCALE GENOMIC DNA]</scope>
    <source>
        <strain evidence="1 2">DLE-14</strain>
    </source>
</reference>
<dbReference type="CDD" id="cd01427">
    <property type="entry name" value="HAD_like"/>
    <property type="match status" value="1"/>
</dbReference>
<dbReference type="RefSeq" id="WP_210660607.1">
    <property type="nucleotide sequence ID" value="NZ_JAGKSP010000007.1"/>
</dbReference>
<dbReference type="GO" id="GO:0016787">
    <property type="term" value="F:hydrolase activity"/>
    <property type="evidence" value="ECO:0007669"/>
    <property type="project" value="UniProtKB-KW"/>
</dbReference>
<dbReference type="SUPFAM" id="SSF56784">
    <property type="entry name" value="HAD-like"/>
    <property type="match status" value="1"/>
</dbReference>
<keyword evidence="1" id="KW-0378">Hydrolase</keyword>
<name>A0ABS5CFW1_9BACL</name>
<dbReference type="Pfam" id="PF13419">
    <property type="entry name" value="HAD_2"/>
    <property type="match status" value="1"/>
</dbReference>
<dbReference type="InterPro" id="IPR006439">
    <property type="entry name" value="HAD-SF_hydro_IA"/>
</dbReference>
<dbReference type="Proteomes" id="UP000673394">
    <property type="component" value="Unassembled WGS sequence"/>
</dbReference>
<dbReference type="InterPro" id="IPR023214">
    <property type="entry name" value="HAD_sf"/>
</dbReference>
<evidence type="ECO:0000313" key="1">
    <source>
        <dbReference type="EMBL" id="MBP3964744.1"/>
    </source>
</evidence>
<dbReference type="EMBL" id="JAGKSP010000007">
    <property type="protein sequence ID" value="MBP3964744.1"/>
    <property type="molecule type" value="Genomic_DNA"/>
</dbReference>
<dbReference type="InterPro" id="IPR041492">
    <property type="entry name" value="HAD_2"/>
</dbReference>
<dbReference type="PANTHER" id="PTHR43434">
    <property type="entry name" value="PHOSPHOGLYCOLATE PHOSPHATASE"/>
    <property type="match status" value="1"/>
</dbReference>
<sequence length="216" mass="24237">MVPLKRRGIILDMDNTILRSRIDFKQIKNEVYTLLVRAGIIEADLPLHEFTASTLIEHARLSAMFNGEIEQAVWAVVTELEQAGMKDAGLEPGVAALLMQLQADFHLTILTNNSYTAAIQALRSTGIEMYFDHVIGREQAVTMKPSPQGIHHILGHYPHLSKEDWLSVGDAWIDGKAAMKAGIRFIAYQANQPELERRGIVPLGHIDELHQLLHYL</sequence>
<evidence type="ECO:0000313" key="2">
    <source>
        <dbReference type="Proteomes" id="UP000673394"/>
    </source>
</evidence>
<proteinExistence type="predicted"/>
<dbReference type="InterPro" id="IPR050155">
    <property type="entry name" value="HAD-like_hydrolase_sf"/>
</dbReference>
<dbReference type="Gene3D" id="3.40.50.1000">
    <property type="entry name" value="HAD superfamily/HAD-like"/>
    <property type="match status" value="1"/>
</dbReference>
<keyword evidence="2" id="KW-1185">Reference proteome</keyword>
<dbReference type="Gene3D" id="1.10.150.730">
    <property type="match status" value="1"/>
</dbReference>
<comment type="caution">
    <text evidence="1">The sequence shown here is derived from an EMBL/GenBank/DDBJ whole genome shotgun (WGS) entry which is preliminary data.</text>
</comment>
<protein>
    <submittedName>
        <fullName evidence="1">HAD family hydrolase</fullName>
    </submittedName>
</protein>
<gene>
    <name evidence="1" type="ORF">I8J30_18655</name>
</gene>
<dbReference type="SFLD" id="SFLDG01129">
    <property type="entry name" value="C1.5:_HAD__Beta-PGM__Phosphata"/>
    <property type="match status" value="1"/>
</dbReference>
<dbReference type="NCBIfam" id="TIGR01549">
    <property type="entry name" value="HAD-SF-IA-v1"/>
    <property type="match status" value="1"/>
</dbReference>